<dbReference type="GO" id="GO:0016020">
    <property type="term" value="C:membrane"/>
    <property type="evidence" value="ECO:0007669"/>
    <property type="project" value="UniProtKB-SubCell"/>
</dbReference>
<feature type="transmembrane region" description="Helical" evidence="6">
    <location>
        <begin position="63"/>
        <end position="81"/>
    </location>
</feature>
<dbReference type="InterPro" id="IPR004307">
    <property type="entry name" value="TspO_MBR"/>
</dbReference>
<dbReference type="EMBL" id="JABFYL010000039">
    <property type="protein sequence ID" value="NVN51703.1"/>
    <property type="molecule type" value="Genomic_DNA"/>
</dbReference>
<dbReference type="AlphaFoldDB" id="A0A850PT99"/>
<comment type="similarity">
    <text evidence="2">Belongs to the TspO/BZRP family.</text>
</comment>
<feature type="transmembrane region" description="Helical" evidence="6">
    <location>
        <begin position="87"/>
        <end position="103"/>
    </location>
</feature>
<evidence type="ECO:0000256" key="4">
    <source>
        <dbReference type="ARBA" id="ARBA00022989"/>
    </source>
</evidence>
<evidence type="ECO:0000313" key="8">
    <source>
        <dbReference type="Proteomes" id="UP000570517"/>
    </source>
</evidence>
<comment type="caution">
    <text evidence="7">The sequence shown here is derived from an EMBL/GenBank/DDBJ whole genome shotgun (WGS) entry which is preliminary data.</text>
</comment>
<evidence type="ECO:0008006" key="9">
    <source>
        <dbReference type="Google" id="ProtNLM"/>
    </source>
</evidence>
<dbReference type="Pfam" id="PF03073">
    <property type="entry name" value="TspO_MBR"/>
    <property type="match status" value="1"/>
</dbReference>
<organism evidence="7 8">
    <name type="scientific">Mycolicibacterium hippocampi</name>
    <dbReference type="NCBI Taxonomy" id="659824"/>
    <lineage>
        <taxon>Bacteria</taxon>
        <taxon>Bacillati</taxon>
        <taxon>Actinomycetota</taxon>
        <taxon>Actinomycetes</taxon>
        <taxon>Mycobacteriales</taxon>
        <taxon>Mycobacteriaceae</taxon>
        <taxon>Mycolicibacterium</taxon>
    </lineage>
</organism>
<protein>
    <recommendedName>
        <fullName evidence="9">Tryptophan-rich sensory protein</fullName>
    </recommendedName>
</protein>
<sequence length="154" mass="16842">MTAAAAVLGNAFVGKEAITWFRGLTTPRWQLPMPGFVAVAAIYYLVMGVVLARGIDRRSAGTVGWAVTVLVGNEAWNGLLFGRRSTRAAFVGLLAFLLPIAGLQRSVWRDRRSRWILLPYTAYVVLYDVPWAYRLWRLNPSGGGGRTVASQAGS</sequence>
<keyword evidence="3 6" id="KW-0812">Transmembrane</keyword>
<keyword evidence="5 6" id="KW-0472">Membrane</keyword>
<gene>
    <name evidence="7" type="ORF">HLY00_1691</name>
</gene>
<feature type="transmembrane region" description="Helical" evidence="6">
    <location>
        <begin position="31"/>
        <end position="51"/>
    </location>
</feature>
<evidence type="ECO:0000256" key="1">
    <source>
        <dbReference type="ARBA" id="ARBA00004141"/>
    </source>
</evidence>
<proteinExistence type="inferred from homology"/>
<name>A0A850PT99_9MYCO</name>
<evidence type="ECO:0000256" key="2">
    <source>
        <dbReference type="ARBA" id="ARBA00007524"/>
    </source>
</evidence>
<evidence type="ECO:0000256" key="5">
    <source>
        <dbReference type="ARBA" id="ARBA00023136"/>
    </source>
</evidence>
<dbReference type="InterPro" id="IPR038330">
    <property type="entry name" value="TspO/MBR-related_sf"/>
</dbReference>
<evidence type="ECO:0000313" key="7">
    <source>
        <dbReference type="EMBL" id="NVN51703.1"/>
    </source>
</evidence>
<comment type="subcellular location">
    <subcellularLocation>
        <location evidence="1">Membrane</location>
        <topology evidence="1">Multi-pass membrane protein</topology>
    </subcellularLocation>
</comment>
<accession>A0A850PT99</accession>
<feature type="transmembrane region" description="Helical" evidence="6">
    <location>
        <begin position="115"/>
        <end position="133"/>
    </location>
</feature>
<keyword evidence="4 6" id="KW-1133">Transmembrane helix</keyword>
<evidence type="ECO:0000256" key="6">
    <source>
        <dbReference type="SAM" id="Phobius"/>
    </source>
</evidence>
<reference evidence="7 8" key="1">
    <citation type="submission" date="2020-05" db="EMBL/GenBank/DDBJ databases">
        <title>Draft genome sequence of Mycobacterium hippocampi DL, isolated from European seabass, Dicentrarchus labrax, reared in fish farms.</title>
        <authorList>
            <person name="Stathopoulou P."/>
            <person name="Asimakis E."/>
            <person name="Tzokas K."/>
            <person name="Batargias C."/>
            <person name="Tsiamis G."/>
        </authorList>
    </citation>
    <scope>NUCLEOTIDE SEQUENCE [LARGE SCALE GENOMIC DNA]</scope>
    <source>
        <strain evidence="7 8">DL</strain>
    </source>
</reference>
<keyword evidence="8" id="KW-1185">Reference proteome</keyword>
<dbReference type="Gene3D" id="1.20.1260.100">
    <property type="entry name" value="TspO/MBR protein"/>
    <property type="match status" value="1"/>
</dbReference>
<evidence type="ECO:0000256" key="3">
    <source>
        <dbReference type="ARBA" id="ARBA00022692"/>
    </source>
</evidence>
<dbReference type="Proteomes" id="UP000570517">
    <property type="component" value="Unassembled WGS sequence"/>
</dbReference>
<dbReference type="CDD" id="cd15904">
    <property type="entry name" value="TSPO_MBR"/>
    <property type="match status" value="1"/>
</dbReference>